<keyword evidence="2" id="KW-1133">Transmembrane helix</keyword>
<evidence type="ECO:0000256" key="2">
    <source>
        <dbReference type="SAM" id="Phobius"/>
    </source>
</evidence>
<dbReference type="AlphaFoldDB" id="A0A8C0ZND3"/>
<sequence length="640" mass="71741">MQSLQEPSRMNWMIFLILLIAESRSFAETNPHQPYKQTWILTDGETHTTLNETTYTAPLGTWWPELQFCFRDINPAYRATAPDSARRYGFYACPGHKKSKDCGGIQYSFCKSWACVTSNDGEWKWGVSKPDLLTFAFVNGAPGGTPWGSRWGGGLSLPIFNRGCWPTDLDRIKVTFTEAGKKDTSGWMQGRIWGIVFYKYGRHAGSTIVVRLKIEPTGPLSTVVGPNKVLRPPYVKPPPRPSTTHHLPSTLAQANVTTPRPSGTSPPLVRPSLMTRSKDPLWDLVDAAFLTLNYTNPSMTTSCWLCYNVRPPFYEAIGLNVTYNSSTSENPTQCSWGNRKRGLTIQQVSGQGTCLGKVPRGRQDLCTVIKANQTWGSTINWIVPKDEGWWLCSRSGLTPCLSTKVFNSSKEFCVIVAVLPRILYHSEESLYSYWNTKMVEKRKKREPLSTLTIATLLSRGLVGAGTGIASLATQHKGMSSLRAAIDEDIERIETSISHLEKSLTSLSEEVLQNRRGLDLLFLQKGGLCVALGEECCFYADHTGVVRDSMSKLQKSLEQRRREKEAGESWFESWFNQSPWLATLLSTLAGPIIILLLLVTIGPWILNRLMTFVKSRINTIQLLVLRQQYQALHPLENDSSI</sequence>
<dbReference type="SUPFAM" id="SSF58069">
    <property type="entry name" value="Virus ectodomain"/>
    <property type="match status" value="1"/>
</dbReference>
<proteinExistence type="predicted"/>
<feature type="chain" id="PRO_5034412633" description="Envelope glycoprotein" evidence="3">
    <location>
        <begin position="28"/>
        <end position="640"/>
    </location>
</feature>
<dbReference type="Gene3D" id="1.10.287.210">
    <property type="match status" value="1"/>
</dbReference>
<accession>A0A8C0ZND3</accession>
<dbReference type="Pfam" id="PF00429">
    <property type="entry name" value="TLV_coat"/>
    <property type="match status" value="1"/>
</dbReference>
<evidence type="ECO:0000256" key="1">
    <source>
        <dbReference type="SAM" id="MobiDB-lite"/>
    </source>
</evidence>
<feature type="compositionally biased region" description="Polar residues" evidence="1">
    <location>
        <begin position="253"/>
        <end position="265"/>
    </location>
</feature>
<reference evidence="4" key="1">
    <citation type="submission" date="2023-09" db="UniProtKB">
        <authorList>
            <consortium name="Ensembl"/>
        </authorList>
    </citation>
    <scope>IDENTIFICATION</scope>
</reference>
<keyword evidence="2" id="KW-0472">Membrane</keyword>
<dbReference type="Gene3D" id="3.90.310.10">
    <property type="entry name" value="ENV polyprotein, receptor-binding domain"/>
    <property type="match status" value="1"/>
</dbReference>
<feature type="transmembrane region" description="Helical" evidence="2">
    <location>
        <begin position="579"/>
        <end position="605"/>
    </location>
</feature>
<evidence type="ECO:0000256" key="3">
    <source>
        <dbReference type="SAM" id="SignalP"/>
    </source>
</evidence>
<evidence type="ECO:0000313" key="4">
    <source>
        <dbReference type="Ensembl" id="ENSCCNP00000005905.1"/>
    </source>
</evidence>
<dbReference type="CDD" id="cd09851">
    <property type="entry name" value="HTLV-1-like_HR1-HR2"/>
    <property type="match status" value="1"/>
</dbReference>
<protein>
    <recommendedName>
        <fullName evidence="5">Envelope glycoprotein</fullName>
    </recommendedName>
</protein>
<evidence type="ECO:0008006" key="5">
    <source>
        <dbReference type="Google" id="ProtNLM"/>
    </source>
</evidence>
<dbReference type="PANTHER" id="PTHR10424">
    <property type="entry name" value="VIRAL ENVELOPE PROTEIN"/>
    <property type="match status" value="1"/>
</dbReference>
<keyword evidence="3" id="KW-0732">Signal</keyword>
<dbReference type="InterPro" id="IPR008981">
    <property type="entry name" value="FMuLV_rcpt-bd"/>
</dbReference>
<feature type="signal peptide" evidence="3">
    <location>
        <begin position="1"/>
        <end position="27"/>
    </location>
</feature>
<dbReference type="PANTHER" id="PTHR10424:SF82">
    <property type="entry name" value="ENVELOPE GLYCOPROTEIN-RELATED"/>
    <property type="match status" value="1"/>
</dbReference>
<dbReference type="Ensembl" id="ENSCCNT00000007763.1">
    <property type="protein sequence ID" value="ENSCCNP00000005905.1"/>
    <property type="gene ID" value="ENSCCNG00000006260.1"/>
</dbReference>
<feature type="region of interest" description="Disordered" evidence="1">
    <location>
        <begin position="253"/>
        <end position="272"/>
    </location>
</feature>
<dbReference type="InterPro" id="IPR018154">
    <property type="entry name" value="TLV/ENV_coat_polyprotein"/>
</dbReference>
<keyword evidence="2" id="KW-0812">Transmembrane</keyword>
<dbReference type="SUPFAM" id="SSF49830">
    <property type="entry name" value="ENV polyprotein, receptor-binding domain"/>
    <property type="match status" value="1"/>
</dbReference>
<name>A0A8C0ZND3_CASCN</name>
<organism evidence="4">
    <name type="scientific">Castor canadensis</name>
    <name type="common">American beaver</name>
    <dbReference type="NCBI Taxonomy" id="51338"/>
    <lineage>
        <taxon>Eukaryota</taxon>
        <taxon>Metazoa</taxon>
        <taxon>Chordata</taxon>
        <taxon>Craniata</taxon>
        <taxon>Vertebrata</taxon>
        <taxon>Euteleostomi</taxon>
        <taxon>Mammalia</taxon>
        <taxon>Eutheria</taxon>
        <taxon>Euarchontoglires</taxon>
        <taxon>Glires</taxon>
        <taxon>Rodentia</taxon>
        <taxon>Castorimorpha</taxon>
        <taxon>Castoridae</taxon>
        <taxon>Castor</taxon>
    </lineage>
</organism>